<reference evidence="1" key="1">
    <citation type="submission" date="2016-08" db="EMBL/GenBank/DDBJ databases">
        <authorList>
            <person name="Ngugi D.K."/>
            <person name="Miyake S."/>
            <person name="Stingl U."/>
        </authorList>
    </citation>
    <scope>NUCLEOTIDE SEQUENCE</scope>
    <source>
        <strain evidence="1">SCG-B11WGA-EpuloA1</strain>
    </source>
</reference>
<evidence type="ECO:0000313" key="1">
    <source>
        <dbReference type="EMBL" id="ONI41943.1"/>
    </source>
</evidence>
<evidence type="ECO:0000313" key="2">
    <source>
        <dbReference type="Proteomes" id="UP000188605"/>
    </source>
</evidence>
<comment type="caution">
    <text evidence="1">The sequence shown here is derived from an EMBL/GenBank/DDBJ whole genome shotgun (WGS) entry which is preliminary data.</text>
</comment>
<gene>
    <name evidence="1" type="ORF">AN396_02580</name>
</gene>
<proteinExistence type="predicted"/>
<accession>A0ACC8XFH7</accession>
<sequence>MFEYYDPKREELPQFFNQDIHRKFENTMRKVESLQSLLEEISMEEIFEDLIIDAEYKFEKYGPCCYECGYNPYYSGCYEAQELAKEAMNSKAIYEAYVQRAQFLANKLEDEMDIAMVELEKAMTKMKQAKAISKRCR</sequence>
<name>A0ACC8XFH7_9FIRM</name>
<dbReference type="Proteomes" id="UP000188605">
    <property type="component" value="Unassembled WGS sequence"/>
</dbReference>
<organism evidence="1 2">
    <name type="scientific">Candidatus Epulonipiscium fishelsonii</name>
    <dbReference type="NCBI Taxonomy" id="77094"/>
    <lineage>
        <taxon>Bacteria</taxon>
        <taxon>Bacillati</taxon>
        <taxon>Bacillota</taxon>
        <taxon>Clostridia</taxon>
        <taxon>Lachnospirales</taxon>
        <taxon>Lachnospiraceae</taxon>
        <taxon>Candidatus Epulonipiscium</taxon>
    </lineage>
</organism>
<keyword evidence="2" id="KW-1185">Reference proteome</keyword>
<protein>
    <submittedName>
        <fullName evidence="1">Uncharacterized protein</fullName>
    </submittedName>
</protein>
<dbReference type="EMBL" id="LJDB01000024">
    <property type="protein sequence ID" value="ONI41943.1"/>
    <property type="molecule type" value="Genomic_DNA"/>
</dbReference>